<comment type="caution">
    <text evidence="1">The sequence shown here is derived from an EMBL/GenBank/DDBJ whole genome shotgun (WGS) entry which is preliminary data.</text>
</comment>
<evidence type="ECO:0000313" key="2">
    <source>
        <dbReference type="Proteomes" id="UP000243217"/>
    </source>
</evidence>
<gene>
    <name evidence="1" type="ORF">THRCLA_21588</name>
</gene>
<dbReference type="EMBL" id="JNBS01001375">
    <property type="protein sequence ID" value="OQS01865.1"/>
    <property type="molecule type" value="Genomic_DNA"/>
</dbReference>
<name>A0A1V9ZV41_9STRA</name>
<dbReference type="Proteomes" id="UP000243217">
    <property type="component" value="Unassembled WGS sequence"/>
</dbReference>
<reference evidence="1 2" key="1">
    <citation type="journal article" date="2014" name="Genome Biol. Evol.">
        <title>The secreted proteins of Achlya hypogyna and Thraustotheca clavata identify the ancestral oomycete secretome and reveal gene acquisitions by horizontal gene transfer.</title>
        <authorList>
            <person name="Misner I."/>
            <person name="Blouin N."/>
            <person name="Leonard G."/>
            <person name="Richards T.A."/>
            <person name="Lane C.E."/>
        </authorList>
    </citation>
    <scope>NUCLEOTIDE SEQUENCE [LARGE SCALE GENOMIC DNA]</scope>
    <source>
        <strain evidence="1 2">ATCC 34112</strain>
    </source>
</reference>
<organism evidence="1 2">
    <name type="scientific">Thraustotheca clavata</name>
    <dbReference type="NCBI Taxonomy" id="74557"/>
    <lineage>
        <taxon>Eukaryota</taxon>
        <taxon>Sar</taxon>
        <taxon>Stramenopiles</taxon>
        <taxon>Oomycota</taxon>
        <taxon>Saprolegniomycetes</taxon>
        <taxon>Saprolegniales</taxon>
        <taxon>Achlyaceae</taxon>
        <taxon>Thraustotheca</taxon>
    </lineage>
</organism>
<evidence type="ECO:0000313" key="1">
    <source>
        <dbReference type="EMBL" id="OQS01865.1"/>
    </source>
</evidence>
<dbReference type="AlphaFoldDB" id="A0A1V9ZV41"/>
<sequence>MFFSSCTQGLDAVVKPATKRWRWFSFSKKPVSKCTCRTVSTIAATKRFRVNTAPVTVLLPSKYLLERRKLSYVGGDRVPYCPKQVNAWKDMRYAFTRFAPIEEEMLLCEHCLCKSTITRTSVDDEDEDY</sequence>
<accession>A0A1V9ZV41</accession>
<keyword evidence="2" id="KW-1185">Reference proteome</keyword>
<protein>
    <submittedName>
        <fullName evidence="1">Uncharacterized protein</fullName>
    </submittedName>
</protein>
<proteinExistence type="predicted"/>